<dbReference type="PANTHER" id="PTHR22807">
    <property type="entry name" value="NOP2 YEAST -RELATED NOL1/NOP2/FMU SUN DOMAIN-CONTAINING"/>
    <property type="match status" value="1"/>
</dbReference>
<name>A0AA97M4Q0_9ACTN</name>
<feature type="region of interest" description="Disordered" evidence="8">
    <location>
        <begin position="1"/>
        <end position="30"/>
    </location>
</feature>
<dbReference type="SUPFAM" id="SSF53335">
    <property type="entry name" value="S-adenosyl-L-methionine-dependent methyltransferases"/>
    <property type="match status" value="1"/>
</dbReference>
<dbReference type="AlphaFoldDB" id="A0AA97M4Q0"/>
<feature type="binding site" evidence="7">
    <location>
        <begin position="292"/>
        <end position="298"/>
    </location>
    <ligand>
        <name>S-adenosyl-L-methionine</name>
        <dbReference type="ChEBI" id="CHEBI:59789"/>
    </ligand>
</feature>
<feature type="binding site" evidence="7">
    <location>
        <position position="361"/>
    </location>
    <ligand>
        <name>S-adenosyl-L-methionine</name>
        <dbReference type="ChEBI" id="CHEBI:59789"/>
    </ligand>
</feature>
<comment type="similarity">
    <text evidence="1 7">Belongs to the class I-like SAM-binding methyltransferase superfamily. RsmB/NOP family.</text>
</comment>
<dbReference type="InterPro" id="IPR006027">
    <property type="entry name" value="NusB_RsmB_TIM44"/>
</dbReference>
<gene>
    <name evidence="10" type="ORF">NI17_002785</name>
</gene>
<dbReference type="EMBL" id="CP063196">
    <property type="protein sequence ID" value="UOE20192.1"/>
    <property type="molecule type" value="Genomic_DNA"/>
</dbReference>
<comment type="function">
    <text evidence="6">May act as RNA methyltransferase.</text>
</comment>
<organism evidence="10 11">
    <name type="scientific">Thermobifida halotolerans</name>
    <dbReference type="NCBI Taxonomy" id="483545"/>
    <lineage>
        <taxon>Bacteria</taxon>
        <taxon>Bacillati</taxon>
        <taxon>Actinomycetota</taxon>
        <taxon>Actinomycetes</taxon>
        <taxon>Streptosporangiales</taxon>
        <taxon>Nocardiopsidaceae</taxon>
        <taxon>Thermobifida</taxon>
    </lineage>
</organism>
<feature type="domain" description="SAM-dependent MTase RsmB/NOP-type" evidence="9">
    <location>
        <begin position="191"/>
        <end position="476"/>
    </location>
</feature>
<dbReference type="GO" id="GO:0001510">
    <property type="term" value="P:RNA methylation"/>
    <property type="evidence" value="ECO:0007669"/>
    <property type="project" value="InterPro"/>
</dbReference>
<feature type="binding site" evidence="7">
    <location>
        <position position="344"/>
    </location>
    <ligand>
        <name>S-adenosyl-L-methionine</name>
        <dbReference type="ChEBI" id="CHEBI:59789"/>
    </ligand>
</feature>
<evidence type="ECO:0000256" key="1">
    <source>
        <dbReference type="ARBA" id="ARBA00007494"/>
    </source>
</evidence>
<keyword evidence="3 7" id="KW-0808">Transferase</keyword>
<feature type="active site" description="Nucleophile" evidence="7">
    <location>
        <position position="414"/>
    </location>
</feature>
<sequence length="476" mass="51506">MTERSRSPYRPTRRGRGGPAPQARPKDPARRAAYDVLHAVQSRDAYANLLLPVTLRERDITGRDAGLATELTYGTLRRQGSYDAVLDACVDRSLRSVDAEVLPLLRMGAHQLLSMDVPQHAAVSTTVDLARRVVGHHRSRFVNAVLRRVSARDLDEWLSVLAPERDADPVGRLAVVHSHPRWMVQALADALGEDPAGGLADTERLLAAHNERPRVTLLAKPGRATVEDLTAEGATPARYSPHAATLPEGDPGALRTVRQGRAAVQDEASQLVALALTRVPVEGADRLWLDACAGPGGKAALLAGLVGQRGGRLLAGEVQPARAGLVARAVHRSVGDSARVVVADSTRPPWRDRGFDRVLVDAPCTGLGALRRRPEARWRRTPDSLTDLVPLQRALLGRALDATRPGGVVGYVTCSPHLEETRRVVTSVLADRGDAELLDAAPHLPEVPDAAVDRFAQFWPHRHGTDAMFLALIRKH</sequence>
<reference evidence="10" key="1">
    <citation type="submission" date="2020-10" db="EMBL/GenBank/DDBJ databases">
        <title>De novo genome project of the cellulose decomposer Thermobifida halotolerans type strain.</title>
        <authorList>
            <person name="Nagy I."/>
            <person name="Horvath B."/>
            <person name="Kukolya J."/>
            <person name="Nagy I."/>
            <person name="Orsini M."/>
        </authorList>
    </citation>
    <scope>NUCLEOTIDE SEQUENCE</scope>
    <source>
        <strain evidence="10">DSM 44931</strain>
    </source>
</reference>
<dbReference type="InterPro" id="IPR023267">
    <property type="entry name" value="RCMT"/>
</dbReference>
<dbReference type="RefSeq" id="WP_068689673.1">
    <property type="nucleotide sequence ID" value="NZ_CP063196.1"/>
</dbReference>
<feature type="binding site" evidence="7">
    <location>
        <position position="317"/>
    </location>
    <ligand>
        <name>S-adenosyl-L-methionine</name>
        <dbReference type="ChEBI" id="CHEBI:59789"/>
    </ligand>
</feature>
<accession>A0AA97M4Q0</accession>
<dbReference type="PANTHER" id="PTHR22807:SF53">
    <property type="entry name" value="RIBOSOMAL RNA SMALL SUBUNIT METHYLTRANSFERASE B-RELATED"/>
    <property type="match status" value="1"/>
</dbReference>
<dbReference type="InterPro" id="IPR018314">
    <property type="entry name" value="RsmB/NOL1/NOP2-like_CS"/>
</dbReference>
<keyword evidence="5 7" id="KW-0694">RNA-binding</keyword>
<dbReference type="PROSITE" id="PS01153">
    <property type="entry name" value="NOL1_NOP2_SUN"/>
    <property type="match status" value="1"/>
</dbReference>
<evidence type="ECO:0000256" key="4">
    <source>
        <dbReference type="ARBA" id="ARBA00022691"/>
    </source>
</evidence>
<dbReference type="CDD" id="cd02440">
    <property type="entry name" value="AdoMet_MTases"/>
    <property type="match status" value="1"/>
</dbReference>
<evidence type="ECO:0000256" key="6">
    <source>
        <dbReference type="ARBA" id="ARBA00059465"/>
    </source>
</evidence>
<keyword evidence="4 7" id="KW-0949">S-adenosyl-L-methionine</keyword>
<evidence type="ECO:0000256" key="3">
    <source>
        <dbReference type="ARBA" id="ARBA00022679"/>
    </source>
</evidence>
<dbReference type="Gene3D" id="1.10.940.10">
    <property type="entry name" value="NusB-like"/>
    <property type="match status" value="1"/>
</dbReference>
<evidence type="ECO:0000313" key="11">
    <source>
        <dbReference type="Proteomes" id="UP000265719"/>
    </source>
</evidence>
<evidence type="ECO:0000256" key="8">
    <source>
        <dbReference type="SAM" id="MobiDB-lite"/>
    </source>
</evidence>
<dbReference type="SUPFAM" id="SSF48013">
    <property type="entry name" value="NusB-like"/>
    <property type="match status" value="1"/>
</dbReference>
<keyword evidence="2 7" id="KW-0489">Methyltransferase</keyword>
<dbReference type="GO" id="GO:0006355">
    <property type="term" value="P:regulation of DNA-templated transcription"/>
    <property type="evidence" value="ECO:0007669"/>
    <property type="project" value="InterPro"/>
</dbReference>
<keyword evidence="11" id="KW-1185">Reference proteome</keyword>
<protein>
    <submittedName>
        <fullName evidence="10">rRNA cytosine-C5-methyltransferase</fullName>
    </submittedName>
</protein>
<evidence type="ECO:0000256" key="5">
    <source>
        <dbReference type="ARBA" id="ARBA00022884"/>
    </source>
</evidence>
<dbReference type="InterPro" id="IPR029063">
    <property type="entry name" value="SAM-dependent_MTases_sf"/>
</dbReference>
<dbReference type="Gene3D" id="3.40.50.150">
    <property type="entry name" value="Vaccinia Virus protein VP39"/>
    <property type="match status" value="1"/>
</dbReference>
<dbReference type="InterPro" id="IPR049560">
    <property type="entry name" value="MeTrfase_RsmB-F_NOP2_cat"/>
</dbReference>
<dbReference type="InterPro" id="IPR035926">
    <property type="entry name" value="NusB-like_sf"/>
</dbReference>
<dbReference type="Proteomes" id="UP000265719">
    <property type="component" value="Chromosome"/>
</dbReference>
<dbReference type="KEGG" id="thao:NI17_002785"/>
<evidence type="ECO:0000256" key="2">
    <source>
        <dbReference type="ARBA" id="ARBA00022603"/>
    </source>
</evidence>
<dbReference type="InterPro" id="IPR001678">
    <property type="entry name" value="MeTrfase_RsmB-F_NOP2_dom"/>
</dbReference>
<dbReference type="Pfam" id="PF01189">
    <property type="entry name" value="Methyltr_RsmB-F"/>
    <property type="match status" value="1"/>
</dbReference>
<dbReference type="PRINTS" id="PR02008">
    <property type="entry name" value="RCMTFAMILY"/>
</dbReference>
<evidence type="ECO:0000259" key="9">
    <source>
        <dbReference type="PROSITE" id="PS51686"/>
    </source>
</evidence>
<dbReference type="PROSITE" id="PS51686">
    <property type="entry name" value="SAM_MT_RSMB_NOP"/>
    <property type="match status" value="1"/>
</dbReference>
<proteinExistence type="inferred from homology"/>
<dbReference type="GO" id="GO:0008173">
    <property type="term" value="F:RNA methyltransferase activity"/>
    <property type="evidence" value="ECO:0007669"/>
    <property type="project" value="InterPro"/>
</dbReference>
<evidence type="ECO:0000313" key="10">
    <source>
        <dbReference type="EMBL" id="UOE20192.1"/>
    </source>
</evidence>
<evidence type="ECO:0000256" key="7">
    <source>
        <dbReference type="PROSITE-ProRule" id="PRU01023"/>
    </source>
</evidence>
<dbReference type="GO" id="GO:0003723">
    <property type="term" value="F:RNA binding"/>
    <property type="evidence" value="ECO:0007669"/>
    <property type="project" value="UniProtKB-UniRule"/>
</dbReference>
<dbReference type="FunFam" id="3.40.50.150:FF:000257">
    <property type="entry name" value="16S rRNA methyltransferase"/>
    <property type="match status" value="1"/>
</dbReference>
<dbReference type="Pfam" id="PF01029">
    <property type="entry name" value="NusB"/>
    <property type="match status" value="1"/>
</dbReference>